<proteinExistence type="predicted"/>
<evidence type="ECO:0000313" key="2">
    <source>
        <dbReference type="EMBL" id="OQE08340.1"/>
    </source>
</evidence>
<sequence>MPSVHAFLLILILTTLIRTTHSPNLEHSPSNNPISHQIANMQIYQLLLATGLFASSIFAAPVASSDWTVRSMKRVCNDENTSCTWTFGIDPGSEITDCTYVVEADDASHANGGPSPCGKYSISSGWSGQFDPTNGFTTLSIVNNEISQIIWAGYTDEQLEGGNVVEPDQSYPPSPV</sequence>
<evidence type="ECO:0000313" key="3">
    <source>
        <dbReference type="Proteomes" id="UP000191518"/>
    </source>
</evidence>
<keyword evidence="3" id="KW-1185">Reference proteome</keyword>
<gene>
    <name evidence="2" type="ORF">PENVUL_c010G00230</name>
</gene>
<reference evidence="3" key="1">
    <citation type="journal article" date="2017" name="Nat. Microbiol.">
        <title>Global analysis of biosynthetic gene clusters reveals vast potential of secondary metabolite production in Penicillium species.</title>
        <authorList>
            <person name="Nielsen J.C."/>
            <person name="Grijseels S."/>
            <person name="Prigent S."/>
            <person name="Ji B."/>
            <person name="Dainat J."/>
            <person name="Nielsen K.F."/>
            <person name="Frisvad J.C."/>
            <person name="Workman M."/>
            <person name="Nielsen J."/>
        </authorList>
    </citation>
    <scope>NUCLEOTIDE SEQUENCE [LARGE SCALE GENOMIC DNA]</scope>
    <source>
        <strain evidence="3">IBT 29486</strain>
    </source>
</reference>
<feature type="signal peptide" evidence="1">
    <location>
        <begin position="1"/>
        <end position="22"/>
    </location>
</feature>
<protein>
    <recommendedName>
        <fullName evidence="4">Small secreted protein</fullName>
    </recommendedName>
</protein>
<comment type="caution">
    <text evidence="2">The sequence shown here is derived from an EMBL/GenBank/DDBJ whole genome shotgun (WGS) entry which is preliminary data.</text>
</comment>
<evidence type="ECO:0000256" key="1">
    <source>
        <dbReference type="SAM" id="SignalP"/>
    </source>
</evidence>
<dbReference type="Proteomes" id="UP000191518">
    <property type="component" value="Unassembled WGS sequence"/>
</dbReference>
<evidence type="ECO:0008006" key="4">
    <source>
        <dbReference type="Google" id="ProtNLM"/>
    </source>
</evidence>
<feature type="chain" id="PRO_5013025999" description="Small secreted protein" evidence="1">
    <location>
        <begin position="23"/>
        <end position="176"/>
    </location>
</feature>
<organism evidence="2 3">
    <name type="scientific">Penicillium vulpinum</name>
    <dbReference type="NCBI Taxonomy" id="29845"/>
    <lineage>
        <taxon>Eukaryota</taxon>
        <taxon>Fungi</taxon>
        <taxon>Dikarya</taxon>
        <taxon>Ascomycota</taxon>
        <taxon>Pezizomycotina</taxon>
        <taxon>Eurotiomycetes</taxon>
        <taxon>Eurotiomycetidae</taxon>
        <taxon>Eurotiales</taxon>
        <taxon>Aspergillaceae</taxon>
        <taxon>Penicillium</taxon>
    </lineage>
</organism>
<accession>A0A1V6S3M0</accession>
<name>A0A1V6S3M0_9EURO</name>
<dbReference type="EMBL" id="MDYP01000010">
    <property type="protein sequence ID" value="OQE08340.1"/>
    <property type="molecule type" value="Genomic_DNA"/>
</dbReference>
<dbReference type="AlphaFoldDB" id="A0A1V6S3M0"/>
<keyword evidence="1" id="KW-0732">Signal</keyword>